<name>A0A8G2BJ27_9PROT</name>
<dbReference type="InterPro" id="IPR013538">
    <property type="entry name" value="ASHA1/2-like_C"/>
</dbReference>
<proteinExistence type="inferred from homology"/>
<organism evidence="3 4">
    <name type="scientific">Thalassobaculum litoreum DSM 18839</name>
    <dbReference type="NCBI Taxonomy" id="1123362"/>
    <lineage>
        <taxon>Bacteria</taxon>
        <taxon>Pseudomonadati</taxon>
        <taxon>Pseudomonadota</taxon>
        <taxon>Alphaproteobacteria</taxon>
        <taxon>Rhodospirillales</taxon>
        <taxon>Thalassobaculaceae</taxon>
        <taxon>Thalassobaculum</taxon>
    </lineage>
</organism>
<dbReference type="SUPFAM" id="SSF55961">
    <property type="entry name" value="Bet v1-like"/>
    <property type="match status" value="1"/>
</dbReference>
<dbReference type="Pfam" id="PF08327">
    <property type="entry name" value="AHSA1"/>
    <property type="match status" value="1"/>
</dbReference>
<comment type="caution">
    <text evidence="3">The sequence shown here is derived from an EMBL/GenBank/DDBJ whole genome shotgun (WGS) entry which is preliminary data.</text>
</comment>
<dbReference type="Gene3D" id="3.30.530.20">
    <property type="match status" value="1"/>
</dbReference>
<gene>
    <name evidence="3" type="ORF">SAMN05660686_02984</name>
</gene>
<dbReference type="RefSeq" id="WP_175474241.1">
    <property type="nucleotide sequence ID" value="NZ_FNBW01000008.1"/>
</dbReference>
<dbReference type="Proteomes" id="UP000198615">
    <property type="component" value="Unassembled WGS sequence"/>
</dbReference>
<dbReference type="InterPro" id="IPR023393">
    <property type="entry name" value="START-like_dom_sf"/>
</dbReference>
<evidence type="ECO:0000313" key="3">
    <source>
        <dbReference type="EMBL" id="SDF98095.1"/>
    </source>
</evidence>
<reference evidence="3 4" key="1">
    <citation type="submission" date="2016-10" db="EMBL/GenBank/DDBJ databases">
        <authorList>
            <person name="Varghese N."/>
            <person name="Submissions S."/>
        </authorList>
    </citation>
    <scope>NUCLEOTIDE SEQUENCE [LARGE SCALE GENOMIC DNA]</scope>
    <source>
        <strain evidence="3 4">DSM 18839</strain>
    </source>
</reference>
<protein>
    <submittedName>
        <fullName evidence="3">Uncharacterized conserved protein YndB, AHSA1/START domain</fullName>
    </submittedName>
</protein>
<dbReference type="AlphaFoldDB" id="A0A8G2BJ27"/>
<keyword evidence="4" id="KW-1185">Reference proteome</keyword>
<evidence type="ECO:0000256" key="1">
    <source>
        <dbReference type="ARBA" id="ARBA00006817"/>
    </source>
</evidence>
<evidence type="ECO:0000259" key="2">
    <source>
        <dbReference type="Pfam" id="PF08327"/>
    </source>
</evidence>
<comment type="similarity">
    <text evidence="1">Belongs to the AHA1 family.</text>
</comment>
<accession>A0A8G2BJ27</accession>
<sequence>MSLPFLKSPHGSDPVIVESTFRASPSRLFRAWTDPAELKAWFGQAPHSMAAIETDVREGGAWKFTMPPTEVSRDALRGTYVTVEPDRRLVFTWCHEREFADGRVEVTPESEVTVTFAPAEEGTFVRLTHAAIRREDARKGVGSGWSASFGSIHALLEKEAVL</sequence>
<dbReference type="EMBL" id="FNBW01000008">
    <property type="protein sequence ID" value="SDF98095.1"/>
    <property type="molecule type" value="Genomic_DNA"/>
</dbReference>
<evidence type="ECO:0000313" key="4">
    <source>
        <dbReference type="Proteomes" id="UP000198615"/>
    </source>
</evidence>
<feature type="domain" description="Activator of Hsp90 ATPase homologue 1/2-like C-terminal" evidence="2">
    <location>
        <begin position="23"/>
        <end position="157"/>
    </location>
</feature>
<dbReference type="CDD" id="cd07814">
    <property type="entry name" value="SRPBCC_CalC_Aha1-like"/>
    <property type="match status" value="1"/>
</dbReference>